<keyword evidence="3" id="KW-1185">Reference proteome</keyword>
<evidence type="ECO:0000313" key="2">
    <source>
        <dbReference type="EMBL" id="OXA53058.1"/>
    </source>
</evidence>
<dbReference type="EMBL" id="LNIX01000006">
    <property type="protein sequence ID" value="OXA53058.1"/>
    <property type="molecule type" value="Genomic_DNA"/>
</dbReference>
<evidence type="ECO:0000256" key="1">
    <source>
        <dbReference type="SAM" id="MobiDB-lite"/>
    </source>
</evidence>
<reference evidence="2 3" key="1">
    <citation type="submission" date="2015-12" db="EMBL/GenBank/DDBJ databases">
        <title>The genome of Folsomia candida.</title>
        <authorList>
            <person name="Faddeeva A."/>
            <person name="Derks M.F."/>
            <person name="Anvar Y."/>
            <person name="Smit S."/>
            <person name="Van Straalen N."/>
            <person name="Roelofs D."/>
        </authorList>
    </citation>
    <scope>NUCLEOTIDE SEQUENCE [LARGE SCALE GENOMIC DNA]</scope>
    <source>
        <strain evidence="2 3">VU population</strain>
        <tissue evidence="2">Whole body</tissue>
    </source>
</reference>
<accession>A0A226E6S5</accession>
<evidence type="ECO:0000313" key="3">
    <source>
        <dbReference type="Proteomes" id="UP000198287"/>
    </source>
</evidence>
<gene>
    <name evidence="2" type="ORF">Fcan01_12373</name>
</gene>
<feature type="region of interest" description="Disordered" evidence="1">
    <location>
        <begin position="65"/>
        <end position="94"/>
    </location>
</feature>
<dbReference type="AlphaFoldDB" id="A0A226E6S5"/>
<comment type="caution">
    <text evidence="2">The sequence shown here is derived from an EMBL/GenBank/DDBJ whole genome shotgun (WGS) entry which is preliminary data.</text>
</comment>
<proteinExistence type="predicted"/>
<sequence length="128" mass="14883">MILTMDENDDEWLIDLQKNWPLQWDKFVRDVMVHARWDNSSSSRSPDKSLTQKLKHRVEKCSLLGGRGNEFSHGNDNDDEQQQRSYRRHPSSNLGGSSLRHHAHLLLKCCLLILRHLVHFSPGCDTPL</sequence>
<dbReference type="Proteomes" id="UP000198287">
    <property type="component" value="Unassembled WGS sequence"/>
</dbReference>
<name>A0A226E6S5_FOLCA</name>
<organism evidence="2 3">
    <name type="scientific">Folsomia candida</name>
    <name type="common">Springtail</name>
    <dbReference type="NCBI Taxonomy" id="158441"/>
    <lineage>
        <taxon>Eukaryota</taxon>
        <taxon>Metazoa</taxon>
        <taxon>Ecdysozoa</taxon>
        <taxon>Arthropoda</taxon>
        <taxon>Hexapoda</taxon>
        <taxon>Collembola</taxon>
        <taxon>Entomobryomorpha</taxon>
        <taxon>Isotomoidea</taxon>
        <taxon>Isotomidae</taxon>
        <taxon>Proisotominae</taxon>
        <taxon>Folsomia</taxon>
    </lineage>
</organism>
<protein>
    <submittedName>
        <fullName evidence="2">Uncharacterized protein</fullName>
    </submittedName>
</protein>